<dbReference type="InterPro" id="IPR004358">
    <property type="entry name" value="Sig_transdc_His_kin-like_C"/>
</dbReference>
<organism evidence="20 21">
    <name type="scientific">Halothermothrix orenii (strain H 168 / OCM 544 / DSM 9562)</name>
    <dbReference type="NCBI Taxonomy" id="373903"/>
    <lineage>
        <taxon>Bacteria</taxon>
        <taxon>Bacillati</taxon>
        <taxon>Bacillota</taxon>
        <taxon>Clostridia</taxon>
        <taxon>Halanaerobiales</taxon>
        <taxon>Halothermotrichaceae</taxon>
        <taxon>Halothermothrix</taxon>
    </lineage>
</organism>
<dbReference type="CDD" id="cd00130">
    <property type="entry name" value="PAS"/>
    <property type="match status" value="1"/>
</dbReference>
<evidence type="ECO:0000256" key="1">
    <source>
        <dbReference type="ARBA" id="ARBA00000085"/>
    </source>
</evidence>
<accession>B8D0H3</accession>
<dbReference type="InterPro" id="IPR000700">
    <property type="entry name" value="PAS-assoc_C"/>
</dbReference>
<evidence type="ECO:0000259" key="17">
    <source>
        <dbReference type="PROSITE" id="PS50112"/>
    </source>
</evidence>
<dbReference type="PROSITE" id="PS50885">
    <property type="entry name" value="HAMP"/>
    <property type="match status" value="1"/>
</dbReference>
<dbReference type="STRING" id="373903.Hore_21630"/>
<dbReference type="SUPFAM" id="SSF55874">
    <property type="entry name" value="ATPase domain of HSP90 chaperone/DNA topoisomerase II/histidine kinase"/>
    <property type="match status" value="1"/>
</dbReference>
<dbReference type="EC" id="2.7.13.3" evidence="4"/>
<feature type="domain" description="PAC" evidence="18">
    <location>
        <begin position="322"/>
        <end position="372"/>
    </location>
</feature>
<evidence type="ECO:0000256" key="9">
    <source>
        <dbReference type="ARBA" id="ARBA00022741"/>
    </source>
</evidence>
<feature type="domain" description="HAMP" evidence="19">
    <location>
        <begin position="195"/>
        <end position="248"/>
    </location>
</feature>
<dbReference type="PROSITE" id="PS50113">
    <property type="entry name" value="PAC"/>
    <property type="match status" value="1"/>
</dbReference>
<dbReference type="InterPro" id="IPR003660">
    <property type="entry name" value="HAMP_dom"/>
</dbReference>
<evidence type="ECO:0000259" key="16">
    <source>
        <dbReference type="PROSITE" id="PS50109"/>
    </source>
</evidence>
<dbReference type="Gene3D" id="3.30.450.20">
    <property type="entry name" value="PAS domain"/>
    <property type="match status" value="2"/>
</dbReference>
<feature type="transmembrane region" description="Helical" evidence="15">
    <location>
        <begin position="175"/>
        <end position="193"/>
    </location>
</feature>
<dbReference type="GO" id="GO:0005524">
    <property type="term" value="F:ATP binding"/>
    <property type="evidence" value="ECO:0007669"/>
    <property type="project" value="UniProtKB-KW"/>
</dbReference>
<evidence type="ECO:0000313" key="20">
    <source>
        <dbReference type="EMBL" id="ACL70909.1"/>
    </source>
</evidence>
<dbReference type="InterPro" id="IPR036097">
    <property type="entry name" value="HisK_dim/P_sf"/>
</dbReference>
<dbReference type="InterPro" id="IPR036890">
    <property type="entry name" value="HATPase_C_sf"/>
</dbReference>
<dbReference type="GO" id="GO:0000156">
    <property type="term" value="F:phosphorelay response regulator activity"/>
    <property type="evidence" value="ECO:0007669"/>
    <property type="project" value="TreeGrafter"/>
</dbReference>
<keyword evidence="5" id="KW-1003">Cell membrane</keyword>
<dbReference type="CDD" id="cd00082">
    <property type="entry name" value="HisKA"/>
    <property type="match status" value="1"/>
</dbReference>
<keyword evidence="14 15" id="KW-0472">Membrane</keyword>
<keyword evidence="9" id="KW-0547">Nucleotide-binding</keyword>
<dbReference type="Pfam" id="PF02518">
    <property type="entry name" value="HATPase_c"/>
    <property type="match status" value="1"/>
</dbReference>
<dbReference type="PROSITE" id="PS50109">
    <property type="entry name" value="HIS_KIN"/>
    <property type="match status" value="1"/>
</dbReference>
<dbReference type="AlphaFoldDB" id="B8D0H3"/>
<dbReference type="InterPro" id="IPR000014">
    <property type="entry name" value="PAS"/>
</dbReference>
<evidence type="ECO:0000256" key="12">
    <source>
        <dbReference type="ARBA" id="ARBA00022989"/>
    </source>
</evidence>
<dbReference type="eggNOG" id="COG5002">
    <property type="taxonomic scope" value="Bacteria"/>
</dbReference>
<dbReference type="SUPFAM" id="SSF55785">
    <property type="entry name" value="PYP-like sensor domain (PAS domain)"/>
    <property type="match status" value="1"/>
</dbReference>
<evidence type="ECO:0000256" key="14">
    <source>
        <dbReference type="ARBA" id="ARBA00023136"/>
    </source>
</evidence>
<comment type="catalytic activity">
    <reaction evidence="1">
        <text>ATP + protein L-histidine = ADP + protein N-phospho-L-histidine.</text>
        <dbReference type="EC" id="2.7.13.3"/>
    </reaction>
</comment>
<dbReference type="GO" id="GO:0007234">
    <property type="term" value="P:osmosensory signaling via phosphorelay pathway"/>
    <property type="evidence" value="ECO:0007669"/>
    <property type="project" value="TreeGrafter"/>
</dbReference>
<dbReference type="SMART" id="SM00387">
    <property type="entry name" value="HATPase_c"/>
    <property type="match status" value="1"/>
</dbReference>
<dbReference type="Pfam" id="PF16736">
    <property type="entry name" value="sCache_like"/>
    <property type="match status" value="1"/>
</dbReference>
<evidence type="ECO:0000256" key="13">
    <source>
        <dbReference type="ARBA" id="ARBA00023012"/>
    </source>
</evidence>
<evidence type="ECO:0000259" key="19">
    <source>
        <dbReference type="PROSITE" id="PS50885"/>
    </source>
</evidence>
<keyword evidence="10 20" id="KW-0418">Kinase</keyword>
<dbReference type="PROSITE" id="PS50112">
    <property type="entry name" value="PAS"/>
    <property type="match status" value="1"/>
</dbReference>
<dbReference type="SMART" id="SM00304">
    <property type="entry name" value="HAMP"/>
    <property type="match status" value="1"/>
</dbReference>
<dbReference type="CDD" id="cd06225">
    <property type="entry name" value="HAMP"/>
    <property type="match status" value="1"/>
</dbReference>
<dbReference type="FunFam" id="3.30.565.10:FF:000023">
    <property type="entry name" value="PAS domain-containing sensor histidine kinase"/>
    <property type="match status" value="1"/>
</dbReference>
<reference evidence="20 21" key="1">
    <citation type="journal article" date="2009" name="PLoS ONE">
        <title>Genome analysis of the anaerobic thermohalophilic bacterium Halothermothrix orenii.</title>
        <authorList>
            <person name="Mavromatis K."/>
            <person name="Ivanova N."/>
            <person name="Anderson I."/>
            <person name="Lykidis A."/>
            <person name="Hooper S.D."/>
            <person name="Sun H."/>
            <person name="Kunin V."/>
            <person name="Lapidus A."/>
            <person name="Hugenholtz P."/>
            <person name="Patel B."/>
            <person name="Kyrpides N.C."/>
        </authorList>
    </citation>
    <scope>NUCLEOTIDE SEQUENCE [LARGE SCALE GENOMIC DNA]</scope>
    <source>
        <strain evidence="21">H 168 / OCM 544 / DSM 9562</strain>
    </source>
</reference>
<dbReference type="InterPro" id="IPR005467">
    <property type="entry name" value="His_kinase_dom"/>
</dbReference>
<evidence type="ECO:0000256" key="6">
    <source>
        <dbReference type="ARBA" id="ARBA00022553"/>
    </source>
</evidence>
<dbReference type="SMART" id="SM00091">
    <property type="entry name" value="PAS"/>
    <property type="match status" value="1"/>
</dbReference>
<dbReference type="Proteomes" id="UP000000719">
    <property type="component" value="Chromosome"/>
</dbReference>
<evidence type="ECO:0000256" key="11">
    <source>
        <dbReference type="ARBA" id="ARBA00022840"/>
    </source>
</evidence>
<dbReference type="HOGENOM" id="CLU_000445_89_2_9"/>
<dbReference type="Gene3D" id="6.10.340.10">
    <property type="match status" value="1"/>
</dbReference>
<dbReference type="GO" id="GO:0000155">
    <property type="term" value="F:phosphorelay sensor kinase activity"/>
    <property type="evidence" value="ECO:0007669"/>
    <property type="project" value="InterPro"/>
</dbReference>
<dbReference type="KEGG" id="hor:Hore_21630"/>
<feature type="transmembrane region" description="Helical" evidence="15">
    <location>
        <begin position="12"/>
        <end position="32"/>
    </location>
</feature>
<sequence length="594" mass="68406">MLNWNDLSIKNQFLVLFIVTQLIIMGLLFIYFNHNEREFYLDQLKINLDHQGQLLLLNEVFMEEYDNPRILDKWIKSIGSDIDSRLTVIDMSGKVLADSHYNPVKMDNHLNRPEIIELINGKNSSYRIRRSKTLQQQMFYYSLPIKVNGNLTGFLRLSKSLNAINETIEKNTQNYLLFFFLTVILSFILAWGFSNGLVRPLNKLGSMAEKLAHGNFKERIVLNSYNNELGTLAHSFNYMANELERKIEEIFREKSRTEAVFTSIVDGLIVTDNEKKITMVNPAARKILGLNKGVLGRDIIEVIRHHKVDQLLETSLEKKKILKEELNFQTPGSKIIRLNFAPIENKEGQVAGGLIVLTDVTELRRLEQLRKEFVANVSHELKTPLTSIIGYIDTIIDNDIKDDTTIKRFLSIIKDEADRLYLLIKDLLDLSKLEAKRGEVILQPGDLNKIVKKIYLMLQEQAESKDIDLKLDIKEKLPFVYLIPEQIEQVLINLVDNGIKYTEPGGRVILRAYEENNRVVVEVEDNGIGIPEEDQGRIFERFYRVDKARSRSMGGTGIGLSIVKHIIKNHDSEIKVESEPGKGSLFRFYLNKVN</sequence>
<keyword evidence="12 15" id="KW-1133">Transmembrane helix</keyword>
<dbReference type="PRINTS" id="PR00344">
    <property type="entry name" value="BCTRLSENSOR"/>
</dbReference>
<dbReference type="GO" id="GO:0005886">
    <property type="term" value="C:plasma membrane"/>
    <property type="evidence" value="ECO:0007669"/>
    <property type="project" value="UniProtKB-SubCell"/>
</dbReference>
<dbReference type="SMART" id="SM00388">
    <property type="entry name" value="HisKA"/>
    <property type="match status" value="1"/>
</dbReference>
<protein>
    <recommendedName>
        <fullName evidence="4">histidine kinase</fullName>
        <ecNumber evidence="4">2.7.13.3</ecNumber>
    </recommendedName>
</protein>
<evidence type="ECO:0000256" key="8">
    <source>
        <dbReference type="ARBA" id="ARBA00022692"/>
    </source>
</evidence>
<dbReference type="InterPro" id="IPR035965">
    <property type="entry name" value="PAS-like_dom_sf"/>
</dbReference>
<dbReference type="Pfam" id="PF13426">
    <property type="entry name" value="PAS_9"/>
    <property type="match status" value="1"/>
</dbReference>
<dbReference type="OrthoDB" id="112712at2"/>
<evidence type="ECO:0000256" key="10">
    <source>
        <dbReference type="ARBA" id="ARBA00022777"/>
    </source>
</evidence>
<dbReference type="InterPro" id="IPR050351">
    <property type="entry name" value="BphY/WalK/GraS-like"/>
</dbReference>
<feature type="domain" description="PAS" evidence="17">
    <location>
        <begin position="253"/>
        <end position="292"/>
    </location>
</feature>
<dbReference type="Pfam" id="PF00672">
    <property type="entry name" value="HAMP"/>
    <property type="match status" value="1"/>
</dbReference>
<dbReference type="SUPFAM" id="SSF47384">
    <property type="entry name" value="Homodimeric domain of signal transducing histidine kinase"/>
    <property type="match status" value="1"/>
</dbReference>
<dbReference type="InterPro" id="IPR003661">
    <property type="entry name" value="HisK_dim/P_dom"/>
</dbReference>
<comment type="subcellular location">
    <subcellularLocation>
        <location evidence="3">Cell membrane</location>
    </subcellularLocation>
    <subcellularLocation>
        <location evidence="2">Membrane</location>
        <topology evidence="2">Multi-pass membrane protein</topology>
    </subcellularLocation>
</comment>
<keyword evidence="6" id="KW-0597">Phosphoprotein</keyword>
<dbReference type="InterPro" id="IPR031967">
    <property type="entry name" value="PhoR_single_Cache-like_dom"/>
</dbReference>
<dbReference type="PANTHER" id="PTHR42878:SF7">
    <property type="entry name" value="SENSOR HISTIDINE KINASE GLRK"/>
    <property type="match status" value="1"/>
</dbReference>
<evidence type="ECO:0000256" key="15">
    <source>
        <dbReference type="SAM" id="Phobius"/>
    </source>
</evidence>
<dbReference type="GO" id="GO:0030295">
    <property type="term" value="F:protein kinase activator activity"/>
    <property type="evidence" value="ECO:0007669"/>
    <property type="project" value="TreeGrafter"/>
</dbReference>
<evidence type="ECO:0000313" key="21">
    <source>
        <dbReference type="Proteomes" id="UP000000719"/>
    </source>
</evidence>
<dbReference type="PANTHER" id="PTHR42878">
    <property type="entry name" value="TWO-COMPONENT HISTIDINE KINASE"/>
    <property type="match status" value="1"/>
</dbReference>
<evidence type="ECO:0000256" key="5">
    <source>
        <dbReference type="ARBA" id="ARBA00022475"/>
    </source>
</evidence>
<dbReference type="CDD" id="cd00075">
    <property type="entry name" value="HATPase"/>
    <property type="match status" value="1"/>
</dbReference>
<evidence type="ECO:0000256" key="7">
    <source>
        <dbReference type="ARBA" id="ARBA00022679"/>
    </source>
</evidence>
<evidence type="ECO:0000259" key="18">
    <source>
        <dbReference type="PROSITE" id="PS50113"/>
    </source>
</evidence>
<dbReference type="Gene3D" id="3.30.565.10">
    <property type="entry name" value="Histidine kinase-like ATPase, C-terminal domain"/>
    <property type="match status" value="1"/>
</dbReference>
<dbReference type="RefSeq" id="WP_015923878.1">
    <property type="nucleotide sequence ID" value="NC_011899.1"/>
</dbReference>
<keyword evidence="11" id="KW-0067">ATP-binding</keyword>
<keyword evidence="13" id="KW-0902">Two-component regulatory system</keyword>
<feature type="domain" description="Histidine kinase" evidence="16">
    <location>
        <begin position="376"/>
        <end position="594"/>
    </location>
</feature>
<dbReference type="NCBIfam" id="NF046044">
    <property type="entry name" value="PnpS"/>
    <property type="match status" value="1"/>
</dbReference>
<name>B8D0H3_HALOH</name>
<dbReference type="SUPFAM" id="SSF158472">
    <property type="entry name" value="HAMP domain-like"/>
    <property type="match status" value="1"/>
</dbReference>
<dbReference type="FunFam" id="1.10.287.130:FF:000008">
    <property type="entry name" value="Two-component sensor histidine kinase"/>
    <property type="match status" value="1"/>
</dbReference>
<dbReference type="Gene3D" id="1.10.287.130">
    <property type="match status" value="1"/>
</dbReference>
<proteinExistence type="predicted"/>
<dbReference type="NCBIfam" id="TIGR00229">
    <property type="entry name" value="sensory_box"/>
    <property type="match status" value="1"/>
</dbReference>
<keyword evidence="7 20" id="KW-0808">Transferase</keyword>
<keyword evidence="8 15" id="KW-0812">Transmembrane</keyword>
<gene>
    <name evidence="20" type="ordered locus">Hore_21630</name>
</gene>
<evidence type="ECO:0000256" key="3">
    <source>
        <dbReference type="ARBA" id="ARBA00004236"/>
    </source>
</evidence>
<dbReference type="Pfam" id="PF00512">
    <property type="entry name" value="HisKA"/>
    <property type="match status" value="1"/>
</dbReference>
<evidence type="ECO:0000256" key="4">
    <source>
        <dbReference type="ARBA" id="ARBA00012438"/>
    </source>
</evidence>
<evidence type="ECO:0000256" key="2">
    <source>
        <dbReference type="ARBA" id="ARBA00004141"/>
    </source>
</evidence>
<keyword evidence="21" id="KW-1185">Reference proteome</keyword>
<dbReference type="InterPro" id="IPR003594">
    <property type="entry name" value="HATPase_dom"/>
</dbReference>
<dbReference type="EMBL" id="CP001098">
    <property type="protein sequence ID" value="ACL70909.1"/>
    <property type="molecule type" value="Genomic_DNA"/>
</dbReference>